<evidence type="ECO:0000313" key="5">
    <source>
        <dbReference type="Proteomes" id="UP000823900"/>
    </source>
</evidence>
<feature type="transmembrane region" description="Helical" evidence="3">
    <location>
        <begin position="176"/>
        <end position="198"/>
    </location>
</feature>
<dbReference type="Gene3D" id="3.20.20.70">
    <property type="entry name" value="Aldolase class I"/>
    <property type="match status" value="1"/>
</dbReference>
<sequence>MQTIIVFLAGLAIMLFLMMKTKLGAFMSMLFGGLIIGIGCNIGGSETISAITSGFGGTCTSIGLVIIFGTILGAYLEKSNACQRIATSLLRVTGEKKAGAALAATGFLVSIPVFSDVALIMLSPLIKTISKKTGKVVAVLATLTACALLCTNAYVAPTPAPLAVASVLNVDIGVTIAWGLIVSAISTVAAYVFCMCFLDKKPKEWFVENEESKGKNVEFVSEEEMPGFIEALFPILFPIALIVADSVCSVLLPEDSFVLVITGFVGDKNMALVLGIISAILLLKSKLPKGETFAAINDALNTAGPVIFITAAGGALAEVIDVTGVGQIFADLLSASPLPVIVIPFLITAFSEFAQGSGSVAELLAAGLTVPLIDAGLIDPIIAFLSISAGSHCGSHVNNSFFWVFAEFFGYDTKTTLKTLCVGQNIVLAGTGMESISETIRLTNKAAALGAKSALVLTPGFYLTDMGTAALIDYFTKVADHSDIPILLYNVPKFARTNMGAEAVERLSEHPNIIGMKDSSGNVPQLADFLRVSQDDFNVMVGTAGAWYPALALGVQGGIHALANCCPDECVRIQTLFDEGRYEEAKALYLRMLPVNTAVTGTYGVAGLKYAADLLGYKGGYVRSPLQNLSETRKQALHQILKTAELI</sequence>
<comment type="caution">
    <text evidence="4">The sequence shown here is derived from an EMBL/GenBank/DDBJ whole genome shotgun (WGS) entry which is preliminary data.</text>
</comment>
<dbReference type="GO" id="GO:0015128">
    <property type="term" value="F:gluconate transmembrane transporter activity"/>
    <property type="evidence" value="ECO:0007669"/>
    <property type="project" value="InterPro"/>
</dbReference>
<feature type="transmembrane region" description="Helical" evidence="3">
    <location>
        <begin position="98"/>
        <end position="122"/>
    </location>
</feature>
<gene>
    <name evidence="4" type="ORF">IAA07_09680</name>
</gene>
<dbReference type="InterPro" id="IPR002220">
    <property type="entry name" value="DapA-like"/>
</dbReference>
<dbReference type="InterPro" id="IPR003474">
    <property type="entry name" value="Glcn_transporter"/>
</dbReference>
<organism evidence="4 5">
    <name type="scientific">Candidatus Lachnoclostridium stercoravium</name>
    <dbReference type="NCBI Taxonomy" id="2838633"/>
    <lineage>
        <taxon>Bacteria</taxon>
        <taxon>Bacillati</taxon>
        <taxon>Bacillota</taxon>
        <taxon>Clostridia</taxon>
        <taxon>Lachnospirales</taxon>
        <taxon>Lachnospiraceae</taxon>
    </lineage>
</organism>
<keyword evidence="3" id="KW-0472">Membrane</keyword>
<reference evidence="4" key="2">
    <citation type="submission" date="2021-04" db="EMBL/GenBank/DDBJ databases">
        <authorList>
            <person name="Gilroy R."/>
        </authorList>
    </citation>
    <scope>NUCLEOTIDE SEQUENCE</scope>
    <source>
        <strain evidence="4">CHK178-16964</strain>
    </source>
</reference>
<feature type="transmembrane region" description="Helical" evidence="3">
    <location>
        <begin position="231"/>
        <end position="252"/>
    </location>
</feature>
<dbReference type="SMART" id="SM01130">
    <property type="entry name" value="DHDPS"/>
    <property type="match status" value="1"/>
</dbReference>
<dbReference type="CDD" id="cd00408">
    <property type="entry name" value="DHDPS-like"/>
    <property type="match status" value="1"/>
</dbReference>
<protein>
    <submittedName>
        <fullName evidence="4">Dihydrodipicolinate synthase family protein</fullName>
    </submittedName>
</protein>
<name>A0A9D2HI74_9FIRM</name>
<keyword evidence="1" id="KW-0456">Lyase</keyword>
<feature type="transmembrane region" description="Helical" evidence="3">
    <location>
        <begin position="258"/>
        <end position="283"/>
    </location>
</feature>
<dbReference type="PANTHER" id="PTHR30354:SF11">
    <property type="entry name" value="PERMEASE"/>
    <property type="match status" value="1"/>
</dbReference>
<evidence type="ECO:0000256" key="3">
    <source>
        <dbReference type="SAM" id="Phobius"/>
    </source>
</evidence>
<dbReference type="SUPFAM" id="SSF51569">
    <property type="entry name" value="Aldolase"/>
    <property type="match status" value="1"/>
</dbReference>
<dbReference type="PANTHER" id="PTHR30354">
    <property type="entry name" value="GNT FAMILY GLUCONATE TRANSPORTER"/>
    <property type="match status" value="1"/>
</dbReference>
<dbReference type="AlphaFoldDB" id="A0A9D2HI74"/>
<evidence type="ECO:0000313" key="4">
    <source>
        <dbReference type="EMBL" id="HJA71826.1"/>
    </source>
</evidence>
<proteinExistence type="predicted"/>
<dbReference type="InterPro" id="IPR020625">
    <property type="entry name" value="Schiff_base-form_aldolases_AS"/>
</dbReference>
<feature type="transmembrane region" description="Helical" evidence="3">
    <location>
        <begin position="134"/>
        <end position="156"/>
    </location>
</feature>
<dbReference type="GO" id="GO:0005886">
    <property type="term" value="C:plasma membrane"/>
    <property type="evidence" value="ECO:0007669"/>
    <property type="project" value="TreeGrafter"/>
</dbReference>
<keyword evidence="3" id="KW-0812">Transmembrane</keyword>
<dbReference type="Proteomes" id="UP000823900">
    <property type="component" value="Unassembled WGS sequence"/>
</dbReference>
<feature type="transmembrane region" description="Helical" evidence="3">
    <location>
        <begin position="23"/>
        <end position="43"/>
    </location>
</feature>
<evidence type="ECO:0000256" key="1">
    <source>
        <dbReference type="ARBA" id="ARBA00023239"/>
    </source>
</evidence>
<dbReference type="EMBL" id="DWZA01000087">
    <property type="protein sequence ID" value="HJA71826.1"/>
    <property type="molecule type" value="Genomic_DNA"/>
</dbReference>
<dbReference type="Pfam" id="PF02447">
    <property type="entry name" value="GntP_permease"/>
    <property type="match status" value="1"/>
</dbReference>
<keyword evidence="3" id="KW-1133">Transmembrane helix</keyword>
<accession>A0A9D2HI74</accession>
<dbReference type="GO" id="GO:0016829">
    <property type="term" value="F:lyase activity"/>
    <property type="evidence" value="ECO:0007669"/>
    <property type="project" value="UniProtKB-KW"/>
</dbReference>
<keyword evidence="2" id="KW-0704">Schiff base</keyword>
<evidence type="ECO:0000256" key="2">
    <source>
        <dbReference type="ARBA" id="ARBA00023270"/>
    </source>
</evidence>
<dbReference type="InterPro" id="IPR013785">
    <property type="entry name" value="Aldolase_TIM"/>
</dbReference>
<reference evidence="4" key="1">
    <citation type="journal article" date="2021" name="PeerJ">
        <title>Extensive microbial diversity within the chicken gut microbiome revealed by metagenomics and culture.</title>
        <authorList>
            <person name="Gilroy R."/>
            <person name="Ravi A."/>
            <person name="Getino M."/>
            <person name="Pursley I."/>
            <person name="Horton D.L."/>
            <person name="Alikhan N.F."/>
            <person name="Baker D."/>
            <person name="Gharbi K."/>
            <person name="Hall N."/>
            <person name="Watson M."/>
            <person name="Adriaenssens E.M."/>
            <person name="Foster-Nyarko E."/>
            <person name="Jarju S."/>
            <person name="Secka A."/>
            <person name="Antonio M."/>
            <person name="Oren A."/>
            <person name="Chaudhuri R.R."/>
            <person name="La Ragione R."/>
            <person name="Hildebrand F."/>
            <person name="Pallen M.J."/>
        </authorList>
    </citation>
    <scope>NUCLEOTIDE SEQUENCE</scope>
    <source>
        <strain evidence="4">CHK178-16964</strain>
    </source>
</reference>
<feature type="transmembrane region" description="Helical" evidence="3">
    <location>
        <begin position="55"/>
        <end position="76"/>
    </location>
</feature>
<dbReference type="PROSITE" id="PS00666">
    <property type="entry name" value="DHDPS_2"/>
    <property type="match status" value="1"/>
</dbReference>